<keyword evidence="5" id="KW-1185">Reference proteome</keyword>
<comment type="caution">
    <text evidence="4">The sequence shown here is derived from an EMBL/GenBank/DDBJ whole genome shotgun (WGS) entry which is preliminary data.</text>
</comment>
<dbReference type="InterPro" id="IPR028994">
    <property type="entry name" value="Integrin_alpha_N"/>
</dbReference>
<feature type="domain" description="ASPIC/UnbV" evidence="3">
    <location>
        <begin position="484"/>
        <end position="550"/>
    </location>
</feature>
<name>A0A7Y3W461_9PROT</name>
<dbReference type="EMBL" id="JABFCX010000002">
    <property type="protein sequence ID" value="NNU15143.1"/>
    <property type="molecule type" value="Genomic_DNA"/>
</dbReference>
<evidence type="ECO:0000256" key="1">
    <source>
        <dbReference type="ARBA" id="ARBA00022729"/>
    </source>
</evidence>
<dbReference type="SUPFAM" id="SSF69318">
    <property type="entry name" value="Integrin alpha N-terminal domain"/>
    <property type="match status" value="2"/>
</dbReference>
<dbReference type="Gene3D" id="2.130.10.130">
    <property type="entry name" value="Integrin alpha, N-terminal"/>
    <property type="match status" value="2"/>
</dbReference>
<dbReference type="InterPro" id="IPR027039">
    <property type="entry name" value="Crtac1"/>
</dbReference>
<feature type="compositionally biased region" description="Low complexity" evidence="2">
    <location>
        <begin position="42"/>
        <end position="51"/>
    </location>
</feature>
<evidence type="ECO:0000313" key="5">
    <source>
        <dbReference type="Proteomes" id="UP000536835"/>
    </source>
</evidence>
<protein>
    <submittedName>
        <fullName evidence="4">CRTAC1 family protein</fullName>
    </submittedName>
</protein>
<dbReference type="PANTHER" id="PTHR16026:SF0">
    <property type="entry name" value="CARTILAGE ACIDIC PROTEIN 1"/>
    <property type="match status" value="1"/>
</dbReference>
<evidence type="ECO:0000259" key="3">
    <source>
        <dbReference type="Pfam" id="PF07593"/>
    </source>
</evidence>
<dbReference type="InterPro" id="IPR013517">
    <property type="entry name" value="FG-GAP"/>
</dbReference>
<dbReference type="Pfam" id="PF13517">
    <property type="entry name" value="FG-GAP_3"/>
    <property type="match status" value="3"/>
</dbReference>
<organism evidence="4 5">
    <name type="scientific">Parvularcula mediterranea</name>
    <dbReference type="NCBI Taxonomy" id="2732508"/>
    <lineage>
        <taxon>Bacteria</taxon>
        <taxon>Pseudomonadati</taxon>
        <taxon>Pseudomonadota</taxon>
        <taxon>Alphaproteobacteria</taxon>
        <taxon>Parvularculales</taxon>
        <taxon>Parvularculaceae</taxon>
        <taxon>Parvularcula</taxon>
    </lineage>
</organism>
<dbReference type="PANTHER" id="PTHR16026">
    <property type="entry name" value="CARTILAGE ACIDIC PROTEIN 1"/>
    <property type="match status" value="1"/>
</dbReference>
<dbReference type="Pfam" id="PF07593">
    <property type="entry name" value="UnbV_ASPIC"/>
    <property type="match status" value="1"/>
</dbReference>
<dbReference type="AlphaFoldDB" id="A0A7Y3W461"/>
<dbReference type="Proteomes" id="UP000536835">
    <property type="component" value="Unassembled WGS sequence"/>
</dbReference>
<reference evidence="4 5" key="1">
    <citation type="submission" date="2020-05" db="EMBL/GenBank/DDBJ databases">
        <title>Parvularcula mediterraneae sp. nov., isolated from polypropylene straw from shallow seawater of the seashore of Laganas in Zakynthos island, Greece.</title>
        <authorList>
            <person name="Szabo I."/>
            <person name="Al-Omari J."/>
            <person name="Rado J."/>
            <person name="Szerdahelyi G.S."/>
        </authorList>
    </citation>
    <scope>NUCLEOTIDE SEQUENCE [LARGE SCALE GENOMIC DNA]</scope>
    <source>
        <strain evidence="4 5">ZS-1/3</strain>
    </source>
</reference>
<evidence type="ECO:0000313" key="4">
    <source>
        <dbReference type="EMBL" id="NNU15143.1"/>
    </source>
</evidence>
<gene>
    <name evidence="4" type="ORF">HK107_02240</name>
</gene>
<feature type="region of interest" description="Disordered" evidence="2">
    <location>
        <begin position="23"/>
        <end position="58"/>
    </location>
</feature>
<dbReference type="InterPro" id="IPR011519">
    <property type="entry name" value="UnbV_ASPIC"/>
</dbReference>
<sequence>MGAMSPVRAAGLAALILSACSGGGGDNVGPAPSGGSSGGGTPPTTTSQPPSKEAVPTSFREQAAVRGMTHNYRYSGDINPMVRQFAGGAASGDVDGDGDPDVVMVGGGDFPLRLYINNRTSFTDEASTRGLVTGSERHSGPVLGDLDGDGDLDLFLGGLQGDSSRVFLNDGSGRFSDATAGSGLDRMTSLHTVSAAFGDYDLDGDLDIAMAHWGTERQASNPGETETLWRNDSSGGTLRFVPVSGVAGISAGLELSASTGVMGVDIDYSFAPSLVDINGDRYPDLLLVADFDTSQVFTNNGDGTFTHATSDSTINDSNGMGSAHGDFDSDGDDDWFVSSIDGNRLYENVGGRFENRQGTVDVSDGGWGWGSCFADFNLDGHLDIYQTNGWFAENPAASEYSSDTTRLWMNNGEGRFTDMAAVSGVADDRQGRSVVCDDFDRDGDVDVLQLTFDPQRQQFLWINDLQNGNAISVKLAGVAPNTAGIGARIEVETDGRSQFRRVGINSSFTAVSSAEAIFGLGDADEATRISVTWPDGNVSMRVNVQAGSALTITHPDA</sequence>
<evidence type="ECO:0000256" key="2">
    <source>
        <dbReference type="SAM" id="MobiDB-lite"/>
    </source>
</evidence>
<accession>A0A7Y3W461</accession>
<proteinExistence type="predicted"/>
<dbReference type="RefSeq" id="WP_173196371.1">
    <property type="nucleotide sequence ID" value="NZ_JABFCX010000002.1"/>
</dbReference>
<keyword evidence="1" id="KW-0732">Signal</keyword>